<dbReference type="STRING" id="283909.R7UGB2"/>
<reference evidence="4" key="3">
    <citation type="submission" date="2015-06" db="UniProtKB">
        <authorList>
            <consortium name="EnsemblMetazoa"/>
        </authorList>
    </citation>
    <scope>IDENTIFICATION</scope>
</reference>
<accession>R7UGB2</accession>
<dbReference type="PANTHER" id="PTHR15654">
    <property type="entry name" value="COILED-COIL DOMAIN-CONTAINING PROTEIN 113-RELATED"/>
    <property type="match status" value="1"/>
</dbReference>
<keyword evidence="2" id="KW-1133">Transmembrane helix</keyword>
<keyword evidence="2" id="KW-0472">Membrane</keyword>
<feature type="compositionally biased region" description="Low complexity" evidence="1">
    <location>
        <begin position="353"/>
        <end position="364"/>
    </location>
</feature>
<dbReference type="HOGENOM" id="CLU_616207_0_0_1"/>
<dbReference type="OrthoDB" id="10254794at2759"/>
<dbReference type="Proteomes" id="UP000014760">
    <property type="component" value="Unassembled WGS sequence"/>
</dbReference>
<proteinExistence type="predicted"/>
<organism evidence="3">
    <name type="scientific">Capitella teleta</name>
    <name type="common">Polychaete worm</name>
    <dbReference type="NCBI Taxonomy" id="283909"/>
    <lineage>
        <taxon>Eukaryota</taxon>
        <taxon>Metazoa</taxon>
        <taxon>Spiralia</taxon>
        <taxon>Lophotrochozoa</taxon>
        <taxon>Annelida</taxon>
        <taxon>Polychaeta</taxon>
        <taxon>Sedentaria</taxon>
        <taxon>Scolecida</taxon>
        <taxon>Capitellidae</taxon>
        <taxon>Capitella</taxon>
    </lineage>
</organism>
<feature type="compositionally biased region" description="Low complexity" evidence="1">
    <location>
        <begin position="104"/>
        <end position="125"/>
    </location>
</feature>
<evidence type="ECO:0000313" key="5">
    <source>
        <dbReference type="Proteomes" id="UP000014760"/>
    </source>
</evidence>
<evidence type="ECO:0000313" key="3">
    <source>
        <dbReference type="EMBL" id="ELU05549.1"/>
    </source>
</evidence>
<keyword evidence="2" id="KW-0812">Transmembrane</keyword>
<keyword evidence="5" id="KW-1185">Reference proteome</keyword>
<feature type="region of interest" description="Disordered" evidence="1">
    <location>
        <begin position="96"/>
        <end position="364"/>
    </location>
</feature>
<evidence type="ECO:0000256" key="1">
    <source>
        <dbReference type="SAM" id="MobiDB-lite"/>
    </source>
</evidence>
<dbReference type="EMBL" id="KB301402">
    <property type="protein sequence ID" value="ELU05549.1"/>
    <property type="molecule type" value="Genomic_DNA"/>
</dbReference>
<reference evidence="5" key="1">
    <citation type="submission" date="2012-12" db="EMBL/GenBank/DDBJ databases">
        <authorList>
            <person name="Hellsten U."/>
            <person name="Grimwood J."/>
            <person name="Chapman J.A."/>
            <person name="Shapiro H."/>
            <person name="Aerts A."/>
            <person name="Otillar R.P."/>
            <person name="Terry A.Y."/>
            <person name="Boore J.L."/>
            <person name="Simakov O."/>
            <person name="Marletaz F."/>
            <person name="Cho S.-J."/>
            <person name="Edsinger-Gonzales E."/>
            <person name="Havlak P."/>
            <person name="Kuo D.-H."/>
            <person name="Larsson T."/>
            <person name="Lv J."/>
            <person name="Arendt D."/>
            <person name="Savage R."/>
            <person name="Osoegawa K."/>
            <person name="de Jong P."/>
            <person name="Lindberg D.R."/>
            <person name="Seaver E.C."/>
            <person name="Weisblat D.A."/>
            <person name="Putnam N.H."/>
            <person name="Grigoriev I.V."/>
            <person name="Rokhsar D.S."/>
        </authorList>
    </citation>
    <scope>NUCLEOTIDE SEQUENCE</scope>
    <source>
        <strain evidence="5">I ESC-2004</strain>
    </source>
</reference>
<dbReference type="GO" id="GO:0005930">
    <property type="term" value="C:axoneme"/>
    <property type="evidence" value="ECO:0007669"/>
    <property type="project" value="TreeGrafter"/>
</dbReference>
<dbReference type="AlphaFoldDB" id="R7UGB2"/>
<gene>
    <name evidence="3" type="ORF">CAPTEDRAFT_228184</name>
</gene>
<evidence type="ECO:0000313" key="4">
    <source>
        <dbReference type="EnsemblMetazoa" id="CapteP228184"/>
    </source>
</evidence>
<dbReference type="PANTHER" id="PTHR15654:SF1">
    <property type="entry name" value="COILED-COIL DOMAIN-CONTAINING PROTEIN 96"/>
    <property type="match status" value="1"/>
</dbReference>
<dbReference type="EMBL" id="AMQN01007791">
    <property type="status" value="NOT_ANNOTATED_CDS"/>
    <property type="molecule type" value="Genomic_DNA"/>
</dbReference>
<feature type="compositionally biased region" description="Acidic residues" evidence="1">
    <location>
        <begin position="319"/>
        <end position="342"/>
    </location>
</feature>
<dbReference type="EnsemblMetazoa" id="CapteT228184">
    <property type="protein sequence ID" value="CapteP228184"/>
    <property type="gene ID" value="CapteG228184"/>
</dbReference>
<dbReference type="InterPro" id="IPR051885">
    <property type="entry name" value="CC_CF"/>
</dbReference>
<dbReference type="GO" id="GO:0060271">
    <property type="term" value="P:cilium assembly"/>
    <property type="evidence" value="ECO:0007669"/>
    <property type="project" value="TreeGrafter"/>
</dbReference>
<feature type="transmembrane region" description="Helical" evidence="2">
    <location>
        <begin position="50"/>
        <end position="71"/>
    </location>
</feature>
<feature type="compositionally biased region" description="Acidic residues" evidence="1">
    <location>
        <begin position="131"/>
        <end position="143"/>
    </location>
</feature>
<dbReference type="GO" id="GO:0036064">
    <property type="term" value="C:ciliary basal body"/>
    <property type="evidence" value="ECO:0007669"/>
    <property type="project" value="TreeGrafter"/>
</dbReference>
<feature type="compositionally biased region" description="Low complexity" evidence="1">
    <location>
        <begin position="208"/>
        <end position="233"/>
    </location>
</feature>
<protein>
    <submittedName>
        <fullName evidence="3 4">Uncharacterized protein</fullName>
    </submittedName>
</protein>
<reference evidence="3 5" key="2">
    <citation type="journal article" date="2013" name="Nature">
        <title>Insights into bilaterian evolution from three spiralian genomes.</title>
        <authorList>
            <person name="Simakov O."/>
            <person name="Marletaz F."/>
            <person name="Cho S.J."/>
            <person name="Edsinger-Gonzales E."/>
            <person name="Havlak P."/>
            <person name="Hellsten U."/>
            <person name="Kuo D.H."/>
            <person name="Larsson T."/>
            <person name="Lv J."/>
            <person name="Arendt D."/>
            <person name="Savage R."/>
            <person name="Osoegawa K."/>
            <person name="de Jong P."/>
            <person name="Grimwood J."/>
            <person name="Chapman J.A."/>
            <person name="Shapiro H."/>
            <person name="Aerts A."/>
            <person name="Otillar R.P."/>
            <person name="Terry A.Y."/>
            <person name="Boore J.L."/>
            <person name="Grigoriev I.V."/>
            <person name="Lindberg D.R."/>
            <person name="Seaver E.C."/>
            <person name="Weisblat D.A."/>
            <person name="Putnam N.H."/>
            <person name="Rokhsar D.S."/>
        </authorList>
    </citation>
    <scope>NUCLEOTIDE SEQUENCE</scope>
    <source>
        <strain evidence="3 5">I ESC-2004</strain>
    </source>
</reference>
<feature type="transmembrane region" description="Helical" evidence="2">
    <location>
        <begin position="12"/>
        <end position="30"/>
    </location>
</feature>
<evidence type="ECO:0000256" key="2">
    <source>
        <dbReference type="SAM" id="Phobius"/>
    </source>
</evidence>
<feature type="compositionally biased region" description="Low complexity" evidence="1">
    <location>
        <begin position="252"/>
        <end position="262"/>
    </location>
</feature>
<sequence>MHKGCSALTATYWGLTWFLLSVDYVITVIPKSVGLTYHSRLFKEASQWNLNIMTSFVTADFVSLCTAIGTLKRINVMLQWSLLSFSHTFTKVSESAQQEVAANPEQLAAEPAETEAAAETQETAADVTPVSEEESGEKAEDEAEKPADALSTEAKEEDVTEEAKAEEEEKDEGEIEEGGGEPKEETEAAEGEAEDGKAEEATPEEQAEGTPVEGGEAPEGAADAVEGEAPPEGAAEHGDLDEIKEEGEEAAEASPEAPLESEGFAEGERPDSPVVVGEKLSREATPAAIEADPARGITQSPPVPGTPPGELVEPQGLAEEGEEEEEEEEEEDEEEDEEEQQPDFDRDQLIESYNQALQERQQLQEQNYQLQHRLAEYFRKKKSDENRQEVDKNVTDQEQRYLKYMANLDELQRQEGEERDIYREQIEELNRRCNEKQELVDNERQ</sequence>
<feature type="non-terminal residue" evidence="3">
    <location>
        <position position="445"/>
    </location>
</feature>
<name>R7UGB2_CAPTE</name>
<feature type="compositionally biased region" description="Acidic residues" evidence="1">
    <location>
        <begin position="155"/>
        <end position="179"/>
    </location>
</feature>
<dbReference type="OMA" id="SKVEKEW"/>
<feature type="compositionally biased region" description="Acidic residues" evidence="1">
    <location>
        <begin position="242"/>
        <end position="251"/>
    </location>
</feature>